<dbReference type="InterPro" id="IPR015421">
    <property type="entry name" value="PyrdxlP-dep_Trfase_major"/>
</dbReference>
<dbReference type="Proteomes" id="UP000091979">
    <property type="component" value="Unassembled WGS sequence"/>
</dbReference>
<evidence type="ECO:0000256" key="2">
    <source>
        <dbReference type="ARBA" id="ARBA00006966"/>
    </source>
</evidence>
<dbReference type="Pfam" id="PF01212">
    <property type="entry name" value="Beta_elim_lyase"/>
    <property type="match status" value="1"/>
</dbReference>
<dbReference type="EMBL" id="JXMS01000004">
    <property type="protein sequence ID" value="OBQ55764.1"/>
    <property type="molecule type" value="Genomic_DNA"/>
</dbReference>
<keyword evidence="6" id="KW-1185">Reference proteome</keyword>
<sequence>MINFASDNYSGVHPRIMQALAAANQGCACAYGDDTYTAEADTAFKALFGEDIVSYIMVNGTGANVLGLASIMKPYHAVVCSSMAHINVDETGAPENILGSKLLTVDSEDGKLTPKDVEQFLFAKGVVHHSQPKVISITQSTEYGAVYTPEEVKALGDFAREHDMYLHMDGARIANAAAALDVDVNVFTRDAGVDVLSFGGTKNGMMFGEAVIFFDKKLAEGFEYLRKQNLQLLSKMRYASCQFKELLCDGLWLELAKNSNAMAKRLADGLAEIPAITICNKVEANSVFAIIKPEYQEELHKQFAFYEWVEATHESRLVCSFDTTEQDVDSFIAAVKAVCA</sequence>
<keyword evidence="3" id="KW-0663">Pyridoxal phosphate</keyword>
<comment type="caution">
    <text evidence="5">The sequence shown here is derived from an EMBL/GenBank/DDBJ whole genome shotgun (WGS) entry which is preliminary data.</text>
</comment>
<proteinExistence type="inferred from homology"/>
<dbReference type="GO" id="GO:0016829">
    <property type="term" value="F:lyase activity"/>
    <property type="evidence" value="ECO:0007669"/>
    <property type="project" value="InterPro"/>
</dbReference>
<evidence type="ECO:0000256" key="1">
    <source>
        <dbReference type="ARBA" id="ARBA00001933"/>
    </source>
</evidence>
<dbReference type="OrthoDB" id="9774495at2"/>
<dbReference type="Gene3D" id="3.40.640.10">
    <property type="entry name" value="Type I PLP-dependent aspartate aminotransferase-like (Major domain)"/>
    <property type="match status" value="1"/>
</dbReference>
<evidence type="ECO:0000313" key="6">
    <source>
        <dbReference type="Proteomes" id="UP000091979"/>
    </source>
</evidence>
<dbReference type="GO" id="GO:0006520">
    <property type="term" value="P:amino acid metabolic process"/>
    <property type="evidence" value="ECO:0007669"/>
    <property type="project" value="InterPro"/>
</dbReference>
<gene>
    <name evidence="5" type="ORF">SP90_03965</name>
</gene>
<comment type="cofactor">
    <cofactor evidence="1">
        <name>pyridoxal 5'-phosphate</name>
        <dbReference type="ChEBI" id="CHEBI:597326"/>
    </cofactor>
</comment>
<dbReference type="Gene3D" id="3.90.1150.10">
    <property type="entry name" value="Aspartate Aminotransferase, domain 1"/>
    <property type="match status" value="1"/>
</dbReference>
<dbReference type="AlphaFoldDB" id="A0A1B7XJU4"/>
<comment type="similarity">
    <text evidence="2">Belongs to the threonine aldolase family.</text>
</comment>
<dbReference type="PANTHER" id="PTHR48097:SF5">
    <property type="entry name" value="LOW SPECIFICITY L-THREONINE ALDOLASE"/>
    <property type="match status" value="1"/>
</dbReference>
<dbReference type="RefSeq" id="WP_066852818.1">
    <property type="nucleotide sequence ID" value="NZ_JXMS01000004.1"/>
</dbReference>
<accession>A0A1B7XJU4</accession>
<dbReference type="PATRIC" id="fig|1560234.3.peg.2654"/>
<dbReference type="InterPro" id="IPR015424">
    <property type="entry name" value="PyrdxlP-dep_Trfase"/>
</dbReference>
<reference evidence="5 6" key="1">
    <citation type="submission" date="2015-01" db="EMBL/GenBank/DDBJ databases">
        <title>Desulfovibrio sp. JC271 draft genome sequence.</title>
        <authorList>
            <person name="Shivani Y."/>
            <person name="Subhash Y."/>
            <person name="Sasikala C."/>
            <person name="Ramana C.V."/>
        </authorList>
    </citation>
    <scope>NUCLEOTIDE SEQUENCE [LARGE SCALE GENOMIC DNA]</scope>
    <source>
        <strain evidence="5 6">JC271</strain>
    </source>
</reference>
<dbReference type="InterPro" id="IPR001597">
    <property type="entry name" value="ArAA_b-elim_lyase/Thr_aldolase"/>
</dbReference>
<feature type="domain" description="Aromatic amino acid beta-eliminating lyase/threonine aldolase" evidence="4">
    <location>
        <begin position="4"/>
        <end position="291"/>
    </location>
</feature>
<evidence type="ECO:0000256" key="3">
    <source>
        <dbReference type="ARBA" id="ARBA00022898"/>
    </source>
</evidence>
<evidence type="ECO:0000259" key="4">
    <source>
        <dbReference type="Pfam" id="PF01212"/>
    </source>
</evidence>
<organism evidence="5 6">
    <name type="scientific">Halodesulfovibrio spirochaetisodalis</name>
    <dbReference type="NCBI Taxonomy" id="1560234"/>
    <lineage>
        <taxon>Bacteria</taxon>
        <taxon>Pseudomonadati</taxon>
        <taxon>Thermodesulfobacteriota</taxon>
        <taxon>Desulfovibrionia</taxon>
        <taxon>Desulfovibrionales</taxon>
        <taxon>Desulfovibrionaceae</taxon>
        <taxon>Halodesulfovibrio</taxon>
    </lineage>
</organism>
<dbReference type="InterPro" id="IPR015422">
    <property type="entry name" value="PyrdxlP-dep_Trfase_small"/>
</dbReference>
<dbReference type="SUPFAM" id="SSF53383">
    <property type="entry name" value="PLP-dependent transferases"/>
    <property type="match status" value="1"/>
</dbReference>
<protein>
    <submittedName>
        <fullName evidence="5">Threonine aldolase</fullName>
    </submittedName>
</protein>
<name>A0A1B7XJU4_9BACT</name>
<dbReference type="STRING" id="1560234.SP90_03965"/>
<dbReference type="PANTHER" id="PTHR48097">
    <property type="entry name" value="L-THREONINE ALDOLASE-RELATED"/>
    <property type="match status" value="1"/>
</dbReference>
<evidence type="ECO:0000313" key="5">
    <source>
        <dbReference type="EMBL" id="OBQ55764.1"/>
    </source>
</evidence>